<name>A0A8H2VJZ2_9SACH</name>
<reference evidence="1 2" key="1">
    <citation type="submission" date="2020-05" db="EMBL/GenBank/DDBJ databases">
        <authorList>
            <person name="Casaregola S."/>
            <person name="Devillers H."/>
            <person name="Grondin C."/>
        </authorList>
    </citation>
    <scope>NUCLEOTIDE SEQUENCE [LARGE SCALE GENOMIC DNA]</scope>
    <source>
        <strain evidence="1 2">CLIB 1767</strain>
    </source>
</reference>
<sequence length="366" mass="42007">MNIDGNIIYKCRQGNFIHCFCSIGKHLIIAESPIDIPTNIELHYVSEATPDKSTLISDDILTAKYKDVASRTQIIKNIFIAGSKSIYLIVNLSDGVQVFPFIRKENVVTNQNEAIENVKWFLPNVHDTVQSLTIMTETDVSIDFTVGTVLGHIYSVRYEIMNQCFLVLKDFQKWESITQDSINCVKSDGHELVIASFDNFIYSIIDKKCESQHINVDVSNKLENFKENTLVYVDFLKVKKYSTSYIRYYLANVNNFGCIIYRRSIRGQWETLQLLPRDLNQNEEEVTPLIDCIIEKGSNKDEVILLSGGEHGKLYVWAYNYKVNEITSTKIYNVHEAGLVHNLILTDHSKITYLTNNETSINILYL</sequence>
<dbReference type="AlphaFoldDB" id="A0A8H2VJZ2"/>
<dbReference type="OrthoDB" id="4033799at2759"/>
<dbReference type="Proteomes" id="UP000644660">
    <property type="component" value="Unassembled WGS sequence"/>
</dbReference>
<keyword evidence="2" id="KW-1185">Reference proteome</keyword>
<evidence type="ECO:0000313" key="2">
    <source>
        <dbReference type="Proteomes" id="UP000644660"/>
    </source>
</evidence>
<dbReference type="RefSeq" id="XP_041408615.1">
    <property type="nucleotide sequence ID" value="XM_041552681.1"/>
</dbReference>
<dbReference type="GeneID" id="64859864"/>
<evidence type="ECO:0000313" key="1">
    <source>
        <dbReference type="EMBL" id="CAB4256771.1"/>
    </source>
</evidence>
<comment type="caution">
    <text evidence="1">The sequence shown here is derived from an EMBL/GenBank/DDBJ whole genome shotgun (WGS) entry which is preliminary data.</text>
</comment>
<protein>
    <submittedName>
        <fullName evidence="1">Uncharacterized protein</fullName>
    </submittedName>
</protein>
<proteinExistence type="predicted"/>
<organism evidence="1 2">
    <name type="scientific">Maudiozyma barnettii</name>
    <dbReference type="NCBI Taxonomy" id="61262"/>
    <lineage>
        <taxon>Eukaryota</taxon>
        <taxon>Fungi</taxon>
        <taxon>Dikarya</taxon>
        <taxon>Ascomycota</taxon>
        <taxon>Saccharomycotina</taxon>
        <taxon>Saccharomycetes</taxon>
        <taxon>Saccharomycetales</taxon>
        <taxon>Saccharomycetaceae</taxon>
        <taxon>Maudiozyma</taxon>
    </lineage>
</organism>
<gene>
    <name evidence="1" type="ORF">KABA2_11S02948</name>
</gene>
<accession>A0A8H2VJZ2</accession>
<dbReference type="EMBL" id="CAEFZW010000011">
    <property type="protein sequence ID" value="CAB4256771.1"/>
    <property type="molecule type" value="Genomic_DNA"/>
</dbReference>